<dbReference type="NCBIfam" id="TIGR04294">
    <property type="entry name" value="pre_pil_HX9DG"/>
    <property type="match status" value="1"/>
</dbReference>
<accession>A0A9X2JID2</accession>
<evidence type="ECO:0000313" key="2">
    <source>
        <dbReference type="EMBL" id="MCO6046945.1"/>
    </source>
</evidence>
<dbReference type="InterPro" id="IPR027558">
    <property type="entry name" value="Pre_pil_HX9DG_C"/>
</dbReference>
<proteinExistence type="predicted"/>
<dbReference type="PANTHER" id="PTHR30093">
    <property type="entry name" value="GENERAL SECRETION PATHWAY PROTEIN G"/>
    <property type="match status" value="1"/>
</dbReference>
<organism evidence="2 3">
    <name type="scientific">Aeoliella straminimaris</name>
    <dbReference type="NCBI Taxonomy" id="2954799"/>
    <lineage>
        <taxon>Bacteria</taxon>
        <taxon>Pseudomonadati</taxon>
        <taxon>Planctomycetota</taxon>
        <taxon>Planctomycetia</taxon>
        <taxon>Pirellulales</taxon>
        <taxon>Lacipirellulaceae</taxon>
        <taxon>Aeoliella</taxon>
    </lineage>
</organism>
<dbReference type="EMBL" id="JAMXLR010000081">
    <property type="protein sequence ID" value="MCO6046945.1"/>
    <property type="molecule type" value="Genomic_DNA"/>
</dbReference>
<dbReference type="Pfam" id="PF07596">
    <property type="entry name" value="SBP_bac_10"/>
    <property type="match status" value="1"/>
</dbReference>
<sequence>MALLLPAVQSAREAARRIQCANNIKQLALALHTYHDTHEELPYGNPWRGAGPVLEPGSWATLILPHIEQENLFDAFDFTKTLDQPVNEGPVTTLVEGFTCPSDEYSSQGVMGARCSCCGSGSPSRSMALWYTASAGPVQTGPNCRFCSRDQPYCCQGKQYGQDGEGPGMFYRDPETVQFREVTDGLSKTIMLGETLPNQNMHNAAYSVNMSIGVTNVPLNLMMEEHELPRPELSDGENHSINAHERGLGYKSMHPGGVQFAMGDGSVHLIQETLDFQLYNQMGTKAGGEIEGVKEVSGESGGRR</sequence>
<comment type="caution">
    <text evidence="2">The sequence shown here is derived from an EMBL/GenBank/DDBJ whole genome shotgun (WGS) entry which is preliminary data.</text>
</comment>
<dbReference type="InterPro" id="IPR045584">
    <property type="entry name" value="Pilin-like"/>
</dbReference>
<dbReference type="PANTHER" id="PTHR30093:SF2">
    <property type="entry name" value="TYPE II SECRETION SYSTEM PROTEIN H"/>
    <property type="match status" value="1"/>
</dbReference>
<dbReference type="SUPFAM" id="SSF54523">
    <property type="entry name" value="Pili subunits"/>
    <property type="match status" value="1"/>
</dbReference>
<evidence type="ECO:0000313" key="3">
    <source>
        <dbReference type="Proteomes" id="UP001155241"/>
    </source>
</evidence>
<keyword evidence="3" id="KW-1185">Reference proteome</keyword>
<evidence type="ECO:0000259" key="1">
    <source>
        <dbReference type="Pfam" id="PF07596"/>
    </source>
</evidence>
<reference evidence="2" key="1">
    <citation type="submission" date="2022-06" db="EMBL/GenBank/DDBJ databases">
        <title>Aeoliella straminimaris, a novel planctomycete from sediments.</title>
        <authorList>
            <person name="Vitorino I.R."/>
            <person name="Lage O.M."/>
        </authorList>
    </citation>
    <scope>NUCLEOTIDE SEQUENCE</scope>
    <source>
        <strain evidence="2">ICT_H6.2</strain>
    </source>
</reference>
<dbReference type="Proteomes" id="UP001155241">
    <property type="component" value="Unassembled WGS sequence"/>
</dbReference>
<name>A0A9X2JID2_9BACT</name>
<feature type="domain" description="DUF1559" evidence="1">
    <location>
        <begin position="9"/>
        <end position="277"/>
    </location>
</feature>
<dbReference type="InterPro" id="IPR011453">
    <property type="entry name" value="DUF1559"/>
</dbReference>
<dbReference type="AlphaFoldDB" id="A0A9X2JID2"/>
<protein>
    <submittedName>
        <fullName evidence="2">DUF1559 domain-containing protein</fullName>
    </submittedName>
</protein>
<gene>
    <name evidence="2" type="ORF">NG895_23850</name>
</gene>